<feature type="non-terminal residue" evidence="1">
    <location>
        <position position="1"/>
    </location>
</feature>
<dbReference type="OrthoDB" id="432234at2759"/>
<dbReference type="AlphaFoldDB" id="A0A1Y2I6T0"/>
<name>A0A1Y2I6T0_TRAC3</name>
<dbReference type="EMBL" id="KZ084304">
    <property type="protein sequence ID" value="OSC96122.1"/>
    <property type="molecule type" value="Genomic_DNA"/>
</dbReference>
<reference evidence="1 2" key="1">
    <citation type="journal article" date="2015" name="Biotechnol. Biofuels">
        <title>Enhanced degradation of softwood versus hardwood by the white-rot fungus Pycnoporus coccineus.</title>
        <authorList>
            <person name="Couturier M."/>
            <person name="Navarro D."/>
            <person name="Chevret D."/>
            <person name="Henrissat B."/>
            <person name="Piumi F."/>
            <person name="Ruiz-Duenas F.J."/>
            <person name="Martinez A.T."/>
            <person name="Grigoriev I.V."/>
            <person name="Riley R."/>
            <person name="Lipzen A."/>
            <person name="Berrin J.G."/>
            <person name="Master E.R."/>
            <person name="Rosso M.N."/>
        </authorList>
    </citation>
    <scope>NUCLEOTIDE SEQUENCE [LARGE SCALE GENOMIC DNA]</scope>
    <source>
        <strain evidence="1 2">BRFM310</strain>
    </source>
</reference>
<gene>
    <name evidence="1" type="ORF">PYCCODRAFT_1379688</name>
</gene>
<dbReference type="SUPFAM" id="SSF52540">
    <property type="entry name" value="P-loop containing nucleoside triphosphate hydrolases"/>
    <property type="match status" value="1"/>
</dbReference>
<dbReference type="Proteomes" id="UP000193067">
    <property type="component" value="Unassembled WGS sequence"/>
</dbReference>
<dbReference type="STRING" id="1353009.A0A1Y2I6T0"/>
<accession>A0A1Y2I6T0</accession>
<protein>
    <submittedName>
        <fullName evidence="1">Uncharacterized protein</fullName>
    </submittedName>
</protein>
<keyword evidence="2" id="KW-1185">Reference proteome</keyword>
<proteinExistence type="predicted"/>
<evidence type="ECO:0000313" key="2">
    <source>
        <dbReference type="Proteomes" id="UP000193067"/>
    </source>
</evidence>
<sequence length="142" mass="16006">YATVAYLHVPGSGKLSPELDEDIVPVFPEPTRFRCVMSLGGRSMVKTVVRHQLPLIPAYAFTDYKSQGRSLTKAIVDIESARTLQGVYVMLSRVRTSRGLLILRPFSTSKLCSRLSQELRDELARIDRLDDITKARYEDASM</sequence>
<dbReference type="InterPro" id="IPR027417">
    <property type="entry name" value="P-loop_NTPase"/>
</dbReference>
<organism evidence="1 2">
    <name type="scientific">Trametes coccinea (strain BRFM310)</name>
    <name type="common">Pycnoporus coccineus</name>
    <dbReference type="NCBI Taxonomy" id="1353009"/>
    <lineage>
        <taxon>Eukaryota</taxon>
        <taxon>Fungi</taxon>
        <taxon>Dikarya</taxon>
        <taxon>Basidiomycota</taxon>
        <taxon>Agaricomycotina</taxon>
        <taxon>Agaricomycetes</taxon>
        <taxon>Polyporales</taxon>
        <taxon>Polyporaceae</taxon>
        <taxon>Trametes</taxon>
    </lineage>
</organism>
<evidence type="ECO:0000313" key="1">
    <source>
        <dbReference type="EMBL" id="OSC96122.1"/>
    </source>
</evidence>